<evidence type="ECO:0000259" key="4">
    <source>
        <dbReference type="Pfam" id="PF25179"/>
    </source>
</evidence>
<keyword evidence="3" id="KW-1133">Transmembrane helix</keyword>
<evidence type="ECO:0000256" key="1">
    <source>
        <dbReference type="ARBA" id="ARBA00023180"/>
    </source>
</evidence>
<keyword evidence="3" id="KW-0472">Membrane</keyword>
<reference evidence="7" key="1">
    <citation type="submission" date="2016-06" db="UniProtKB">
        <authorList>
            <consortium name="WormBaseParasite"/>
        </authorList>
    </citation>
    <scope>IDENTIFICATION</scope>
</reference>
<keyword evidence="6" id="KW-1185">Reference proteome</keyword>
<dbReference type="PANTHER" id="PTHR14463:SF5">
    <property type="entry name" value="LIPASE MATURATION FACTOR 2"/>
    <property type="match status" value="1"/>
</dbReference>
<name>A0A183SGZ7_SCHSO</name>
<gene>
    <name evidence="5" type="ORF">SSLN_LOCUS3495</name>
</gene>
<evidence type="ECO:0000256" key="3">
    <source>
        <dbReference type="SAM" id="Phobius"/>
    </source>
</evidence>
<dbReference type="Pfam" id="PF25179">
    <property type="entry name" value="LMF1_C"/>
    <property type="match status" value="1"/>
</dbReference>
<feature type="domain" description="Lipase maturation factor 1/2 C-terminal" evidence="4">
    <location>
        <begin position="170"/>
        <end position="245"/>
    </location>
</feature>
<organism evidence="7">
    <name type="scientific">Schistocephalus solidus</name>
    <name type="common">Tapeworm</name>
    <dbReference type="NCBI Taxonomy" id="70667"/>
    <lineage>
        <taxon>Eukaryota</taxon>
        <taxon>Metazoa</taxon>
        <taxon>Spiralia</taxon>
        <taxon>Lophotrochozoa</taxon>
        <taxon>Platyhelminthes</taxon>
        <taxon>Cestoda</taxon>
        <taxon>Eucestoda</taxon>
        <taxon>Diphyllobothriidea</taxon>
        <taxon>Diphyllobothriidae</taxon>
        <taxon>Schistocephalus</taxon>
    </lineage>
</organism>
<dbReference type="GO" id="GO:0005789">
    <property type="term" value="C:endoplasmic reticulum membrane"/>
    <property type="evidence" value="ECO:0007669"/>
    <property type="project" value="TreeGrafter"/>
</dbReference>
<dbReference type="GO" id="GO:0051604">
    <property type="term" value="P:protein maturation"/>
    <property type="evidence" value="ECO:0007669"/>
    <property type="project" value="InterPro"/>
</dbReference>
<dbReference type="WBParaSite" id="SSLN_0000359801-mRNA-1">
    <property type="protein sequence ID" value="SSLN_0000359801-mRNA-1"/>
    <property type="gene ID" value="SSLN_0000359801"/>
</dbReference>
<evidence type="ECO:0000256" key="2">
    <source>
        <dbReference type="ARBA" id="ARBA00040643"/>
    </source>
</evidence>
<sequence>MSADRVLLGVGLVYFVAFCSLYIQLPGRKRFYYLATDVYGCLTFTHKRPVPYEHFRLLVGDLIRYSVPAACVIFGLTLLYSIYTALRARGCMRKMEHLTVVLLTGLAATGLFLGSSASFVASHEAFVGRSVLLPEIAHEFARSLRPLHLANDYRALFTRDEKVFVQPSPTGRATLVFEGSMSEKGPWTELSFFASPSKLDRMPPVLFGHSPVVDFELALDAYKSFDQSPLLANIVYRILTQQKDAFLATKISHSVNDNECADVNENAPAEISLLRLVHTCYRSCCLRHKSRPEGYPRAGTGSALLEIVSLAPIGLMLGRIELGDHVNKADGRRLLVAIAEFKNATQFEYLVRASMPNTESDLIEPRPRVREIPESLEQDNDEYLRNIVDEVVLASCFASLLEDRYSDARVAVESPCLFNQQQTSYRNAIHSPSFLVILLFPTLSGSDWWRRTLKSVYLRPTHATDPRLTKLVEKFGLVGRRRERPVDPTYLSFILDQLRSLIGQPRDITPFIGVLLVVLVLDKLVL</sequence>
<evidence type="ECO:0000313" key="7">
    <source>
        <dbReference type="WBParaSite" id="SSLN_0000359801-mRNA-1"/>
    </source>
</evidence>
<feature type="transmembrane region" description="Helical" evidence="3">
    <location>
        <begin position="7"/>
        <end position="25"/>
    </location>
</feature>
<dbReference type="EMBL" id="UYSU01032555">
    <property type="protein sequence ID" value="VDL89880.1"/>
    <property type="molecule type" value="Genomic_DNA"/>
</dbReference>
<dbReference type="Proteomes" id="UP000275846">
    <property type="component" value="Unassembled WGS sequence"/>
</dbReference>
<dbReference type="OrthoDB" id="434126at2759"/>
<protein>
    <recommendedName>
        <fullName evidence="2">Lipase maturation factor 2</fullName>
    </recommendedName>
</protein>
<dbReference type="InterPro" id="IPR057433">
    <property type="entry name" value="LMF1/2_C"/>
</dbReference>
<dbReference type="AlphaFoldDB" id="A0A183SGZ7"/>
<reference evidence="5 6" key="2">
    <citation type="submission" date="2018-11" db="EMBL/GenBank/DDBJ databases">
        <authorList>
            <consortium name="Pathogen Informatics"/>
        </authorList>
    </citation>
    <scope>NUCLEOTIDE SEQUENCE [LARGE SCALE GENOMIC DNA]</scope>
    <source>
        <strain evidence="5 6">NST_G2</strain>
    </source>
</reference>
<feature type="transmembrane region" description="Helical" evidence="3">
    <location>
        <begin position="98"/>
        <end position="121"/>
    </location>
</feature>
<evidence type="ECO:0000313" key="6">
    <source>
        <dbReference type="Proteomes" id="UP000275846"/>
    </source>
</evidence>
<dbReference type="InterPro" id="IPR009613">
    <property type="entry name" value="LMF"/>
</dbReference>
<keyword evidence="1" id="KW-0325">Glycoprotein</keyword>
<feature type="transmembrane region" description="Helical" evidence="3">
    <location>
        <begin position="65"/>
        <end position="86"/>
    </location>
</feature>
<evidence type="ECO:0000313" key="5">
    <source>
        <dbReference type="EMBL" id="VDL89880.1"/>
    </source>
</evidence>
<dbReference type="PANTHER" id="PTHR14463">
    <property type="entry name" value="LIPASE MATURATION FACTOR"/>
    <property type="match status" value="1"/>
</dbReference>
<proteinExistence type="predicted"/>
<keyword evidence="3" id="KW-0812">Transmembrane</keyword>
<dbReference type="STRING" id="70667.A0A183SGZ7"/>
<accession>A0A183SGZ7</accession>